<keyword evidence="2" id="KW-1185">Reference proteome</keyword>
<evidence type="ECO:0000313" key="2">
    <source>
        <dbReference type="Proteomes" id="UP000253204"/>
    </source>
</evidence>
<dbReference type="AlphaFoldDB" id="A0A368UA02"/>
<protein>
    <submittedName>
        <fullName evidence="1">Uncharacterized protein</fullName>
    </submittedName>
</protein>
<sequence length="86" mass="9602">MGKVPWWESLAWKRRVAFSATALCNPGARRQAKTATSQGCKLMNATFGVIDMHMLLRIISIFFGCPRESHPMPPTLIALISQISEK</sequence>
<dbReference type="EMBL" id="QPIJ01000004">
    <property type="protein sequence ID" value="RCV93237.1"/>
    <property type="molecule type" value="Genomic_DNA"/>
</dbReference>
<proteinExistence type="predicted"/>
<organism evidence="1 2">
    <name type="scientific">Vreelandella rituensis</name>
    <dbReference type="NCBI Taxonomy" id="2282306"/>
    <lineage>
        <taxon>Bacteria</taxon>
        <taxon>Pseudomonadati</taxon>
        <taxon>Pseudomonadota</taxon>
        <taxon>Gammaproteobacteria</taxon>
        <taxon>Oceanospirillales</taxon>
        <taxon>Halomonadaceae</taxon>
        <taxon>Vreelandella</taxon>
    </lineage>
</organism>
<dbReference type="Proteomes" id="UP000253204">
    <property type="component" value="Unassembled WGS sequence"/>
</dbReference>
<name>A0A368UA02_9GAMM</name>
<gene>
    <name evidence="1" type="ORF">DU506_03795</name>
</gene>
<accession>A0A368UA02</accession>
<reference evidence="1 2" key="1">
    <citation type="submission" date="2018-07" db="EMBL/GenBank/DDBJ databases">
        <title>Halomonas rutogse sp. nov., isolated from Lake TangqianCo on Tibetan Plateau.</title>
        <authorList>
            <person name="Lu H."/>
            <person name="Xing P."/>
            <person name="Wu Q."/>
        </authorList>
    </citation>
    <scope>NUCLEOTIDE SEQUENCE [LARGE SCALE GENOMIC DNA]</scope>
    <source>
        <strain evidence="1 2">TQ8S</strain>
    </source>
</reference>
<comment type="caution">
    <text evidence="1">The sequence shown here is derived from an EMBL/GenBank/DDBJ whole genome shotgun (WGS) entry which is preliminary data.</text>
</comment>
<evidence type="ECO:0000313" key="1">
    <source>
        <dbReference type="EMBL" id="RCV93237.1"/>
    </source>
</evidence>